<dbReference type="PROSITE" id="PS51898">
    <property type="entry name" value="TYR_RECOMBINASE"/>
    <property type="match status" value="1"/>
</dbReference>
<sequence>MPLTDTAVKNTKPEDKARKLTDGGGLYLLIKPTGNKSFKYDFRLDGIRGTYTIGKYPDISLKKTLEEHREARELVAMGINPKQIKVQRKVKDELKNKRFSFYMNQWLEKQVLAKATYSDLKQRIDKNLIPYLDGKYINEYTTADLLGVMQRMSKRGAKETAIRLANILRRVFNEILILGIIDSNPAQGLAELLPKPDRRIDNNFGHITSTVDLRVLLKQIDRPTVKQDFAVTQALKLMPLIFLRPHNIRFLKWEYINFEDCIINIPAAELKNKKPLDVPLATQAIEILREMQAVTGDKDYVFVTSRGKDTPLSENTTTRAIQRLINPVTGKLFGSGFMTSHGFRHTASTMLNELGYHSDIIELQLAHTNKDRIRATYNKAQWMEKRINMMQSWADYLDGLKSQGNVTPINKKVI</sequence>
<dbReference type="InterPro" id="IPR002104">
    <property type="entry name" value="Integrase_catalytic"/>
</dbReference>
<dbReference type="RefSeq" id="WP_081153441.1">
    <property type="nucleotide sequence ID" value="NZ_CP020465.1"/>
</dbReference>
<dbReference type="GO" id="GO:0003677">
    <property type="term" value="F:DNA binding"/>
    <property type="evidence" value="ECO:0007669"/>
    <property type="project" value="UniProtKB-KW"/>
</dbReference>
<gene>
    <name evidence="6" type="ORF">B5D82_17700</name>
</gene>
<dbReference type="Pfam" id="PF00589">
    <property type="entry name" value="Phage_integrase"/>
    <property type="match status" value="1"/>
</dbReference>
<dbReference type="InterPro" id="IPR053876">
    <property type="entry name" value="Phage_int_M"/>
</dbReference>
<evidence type="ECO:0000313" key="7">
    <source>
        <dbReference type="Proteomes" id="UP000202259"/>
    </source>
</evidence>
<dbReference type="InterPro" id="IPR038488">
    <property type="entry name" value="Integrase_DNA-bd_sf"/>
</dbReference>
<evidence type="ECO:0000256" key="2">
    <source>
        <dbReference type="ARBA" id="ARBA00022908"/>
    </source>
</evidence>
<dbReference type="InterPro" id="IPR050808">
    <property type="entry name" value="Phage_Integrase"/>
</dbReference>
<dbReference type="InterPro" id="IPR011010">
    <property type="entry name" value="DNA_brk_join_enz"/>
</dbReference>
<dbReference type="PANTHER" id="PTHR30629:SF2">
    <property type="entry name" value="PROPHAGE INTEGRASE INTS-RELATED"/>
    <property type="match status" value="1"/>
</dbReference>
<keyword evidence="7" id="KW-1185">Reference proteome</keyword>
<evidence type="ECO:0000256" key="4">
    <source>
        <dbReference type="ARBA" id="ARBA00023172"/>
    </source>
</evidence>
<dbReference type="EMBL" id="CP020465">
    <property type="protein sequence ID" value="ASP49444.1"/>
    <property type="molecule type" value="Genomic_DNA"/>
</dbReference>
<dbReference type="SUPFAM" id="SSF56349">
    <property type="entry name" value="DNA breaking-rejoining enzymes"/>
    <property type="match status" value="1"/>
</dbReference>
<accession>A0A222GDJ0</accession>
<dbReference type="KEGG" id="cber:B5D82_17700"/>
<dbReference type="InterPro" id="IPR025166">
    <property type="entry name" value="Integrase_DNA_bind_dom"/>
</dbReference>
<dbReference type="Pfam" id="PF13356">
    <property type="entry name" value="Arm-DNA-bind_3"/>
    <property type="match status" value="1"/>
</dbReference>
<keyword evidence="3" id="KW-0238">DNA-binding</keyword>
<dbReference type="AlphaFoldDB" id="A0A222GDJ0"/>
<dbReference type="Proteomes" id="UP000202259">
    <property type="component" value="Chromosome"/>
</dbReference>
<feature type="domain" description="Tyr recombinase" evidence="5">
    <location>
        <begin position="202"/>
        <end position="391"/>
    </location>
</feature>
<organism evidence="6 7">
    <name type="scientific">Cognaticolwellia beringensis</name>
    <dbReference type="NCBI Taxonomy" id="1967665"/>
    <lineage>
        <taxon>Bacteria</taxon>
        <taxon>Pseudomonadati</taxon>
        <taxon>Pseudomonadota</taxon>
        <taxon>Gammaproteobacteria</taxon>
        <taxon>Alteromonadales</taxon>
        <taxon>Colwelliaceae</taxon>
        <taxon>Cognaticolwellia</taxon>
    </lineage>
</organism>
<evidence type="ECO:0000256" key="3">
    <source>
        <dbReference type="ARBA" id="ARBA00023125"/>
    </source>
</evidence>
<name>A0A222GDJ0_9GAMM</name>
<dbReference type="GO" id="GO:0006310">
    <property type="term" value="P:DNA recombination"/>
    <property type="evidence" value="ECO:0007669"/>
    <property type="project" value="UniProtKB-KW"/>
</dbReference>
<comment type="similarity">
    <text evidence="1">Belongs to the 'phage' integrase family.</text>
</comment>
<reference evidence="6 7" key="1">
    <citation type="submission" date="2017-08" db="EMBL/GenBank/DDBJ databases">
        <title>Complete genome of Colwellia sp. NB097-1, a psychrophile bacterium ioslated from Bering Sea.</title>
        <authorList>
            <person name="Chen X."/>
        </authorList>
    </citation>
    <scope>NUCLEOTIDE SEQUENCE [LARGE SCALE GENOMIC DNA]</scope>
    <source>
        <strain evidence="6 7">NB097-1</strain>
    </source>
</reference>
<dbReference type="Gene3D" id="1.10.150.130">
    <property type="match status" value="1"/>
</dbReference>
<dbReference type="CDD" id="cd00801">
    <property type="entry name" value="INT_P4_C"/>
    <property type="match status" value="1"/>
</dbReference>
<evidence type="ECO:0000313" key="6">
    <source>
        <dbReference type="EMBL" id="ASP49444.1"/>
    </source>
</evidence>
<keyword evidence="2" id="KW-0229">DNA integration</keyword>
<evidence type="ECO:0000256" key="1">
    <source>
        <dbReference type="ARBA" id="ARBA00008857"/>
    </source>
</evidence>
<keyword evidence="4" id="KW-0233">DNA recombination</keyword>
<dbReference type="Gene3D" id="3.30.160.390">
    <property type="entry name" value="Integrase, DNA-binding domain"/>
    <property type="match status" value="1"/>
</dbReference>
<protein>
    <submittedName>
        <fullName evidence="6">Integrase</fullName>
    </submittedName>
</protein>
<dbReference type="GO" id="GO:0015074">
    <property type="term" value="P:DNA integration"/>
    <property type="evidence" value="ECO:0007669"/>
    <property type="project" value="UniProtKB-KW"/>
</dbReference>
<dbReference type="InterPro" id="IPR010998">
    <property type="entry name" value="Integrase_recombinase_N"/>
</dbReference>
<dbReference type="PANTHER" id="PTHR30629">
    <property type="entry name" value="PROPHAGE INTEGRASE"/>
    <property type="match status" value="1"/>
</dbReference>
<proteinExistence type="inferred from homology"/>
<dbReference type="Pfam" id="PF22022">
    <property type="entry name" value="Phage_int_M"/>
    <property type="match status" value="1"/>
</dbReference>
<dbReference type="OrthoDB" id="9795573at2"/>
<dbReference type="InterPro" id="IPR013762">
    <property type="entry name" value="Integrase-like_cat_sf"/>
</dbReference>
<evidence type="ECO:0000259" key="5">
    <source>
        <dbReference type="PROSITE" id="PS51898"/>
    </source>
</evidence>
<dbReference type="Gene3D" id="1.10.443.10">
    <property type="entry name" value="Intergrase catalytic core"/>
    <property type="match status" value="1"/>
</dbReference>